<name>A0A829Y6T7_9GAMM</name>
<dbReference type="InterPro" id="IPR029058">
    <property type="entry name" value="AB_hydrolase_fold"/>
</dbReference>
<dbReference type="Gene3D" id="3.40.50.1820">
    <property type="entry name" value="alpha/beta hydrolase"/>
    <property type="match status" value="1"/>
</dbReference>
<dbReference type="GO" id="GO:0008374">
    <property type="term" value="F:O-acyltransferase activity"/>
    <property type="evidence" value="ECO:0007669"/>
    <property type="project" value="InterPro"/>
</dbReference>
<organism evidence="1 2">
    <name type="scientific">Steroidobacter agaridevorans</name>
    <dbReference type="NCBI Taxonomy" id="2695856"/>
    <lineage>
        <taxon>Bacteria</taxon>
        <taxon>Pseudomonadati</taxon>
        <taxon>Pseudomonadota</taxon>
        <taxon>Gammaproteobacteria</taxon>
        <taxon>Steroidobacterales</taxon>
        <taxon>Steroidobacteraceae</taxon>
        <taxon>Steroidobacter</taxon>
    </lineage>
</organism>
<accession>A0A829Y6T7</accession>
<evidence type="ECO:0000313" key="1">
    <source>
        <dbReference type="EMBL" id="GFE78506.1"/>
    </source>
</evidence>
<sequence length="425" mass="46221">MSNPPALPSPADLHEDQIVALLRSGAHAALLSAYFGEFEYRELAQLAKLSATRGNGRGEVVFILPGIMGSRLGSLRRRITSLLWLHPMAIAQGGLSQLALPAGKSLRALGVMLPGYLKLRLSLEIAGFLPVFHPFDWRADLETLARALTRAIEKSGARKVHIVAHSMGGLVARIALANDRDRRIQRLVQLGAPNQGSFAPVQAMRAAYPTVRKIAALDQLSTAEQLARTVFLTLPGLYQMLPSALTADEPNLFDPAQWPQDDLAPDAAMLNRAGKVRSRMPPPDERCAVIVGTNQETVTSLRLCDGGFEYSVRRDGDGTVPLARALWEGADTWFVQENHGALTNNNEVLAAVSNILKEGTTGRLSTTRPAPANEIVRTVSDTELRAAATQKVHWDRLTLDSRRRILDPIITPEFSSAVPVVPRTA</sequence>
<dbReference type="InterPro" id="IPR003386">
    <property type="entry name" value="LACT/PDAT_acylTrfase"/>
</dbReference>
<dbReference type="RefSeq" id="WP_161810399.1">
    <property type="nucleotide sequence ID" value="NZ_BLJN01000001.1"/>
</dbReference>
<reference evidence="2" key="1">
    <citation type="submission" date="2020-01" db="EMBL/GenBank/DDBJ databases">
        <title>'Steroidobacter agaridevorans' sp. nov., agar-degrading bacteria isolated from rhizosphere soils.</title>
        <authorList>
            <person name="Ikenaga M."/>
            <person name="Kataoka M."/>
            <person name="Murouchi A."/>
            <person name="Katsuragi S."/>
            <person name="Sakai M."/>
        </authorList>
    </citation>
    <scope>NUCLEOTIDE SEQUENCE [LARGE SCALE GENOMIC DNA]</scope>
    <source>
        <strain evidence="2">YU21-B</strain>
    </source>
</reference>
<proteinExistence type="predicted"/>
<dbReference type="GO" id="GO:0006629">
    <property type="term" value="P:lipid metabolic process"/>
    <property type="evidence" value="ECO:0007669"/>
    <property type="project" value="InterPro"/>
</dbReference>
<comment type="caution">
    <text evidence="1">The sequence shown here is derived from an EMBL/GenBank/DDBJ whole genome shotgun (WGS) entry which is preliminary data.</text>
</comment>
<gene>
    <name evidence="1" type="ORF">GCM10011487_05060</name>
</gene>
<dbReference type="SUPFAM" id="SSF53474">
    <property type="entry name" value="alpha/beta-Hydrolases"/>
    <property type="match status" value="1"/>
</dbReference>
<keyword evidence="2" id="KW-1185">Reference proteome</keyword>
<dbReference type="EMBL" id="BLJN01000001">
    <property type="protein sequence ID" value="GFE78506.1"/>
    <property type="molecule type" value="Genomic_DNA"/>
</dbReference>
<dbReference type="PANTHER" id="PTHR37946">
    <property type="entry name" value="SLL1969 PROTEIN"/>
    <property type="match status" value="1"/>
</dbReference>
<dbReference type="PANTHER" id="PTHR37946:SF1">
    <property type="entry name" value="SLL1969 PROTEIN"/>
    <property type="match status" value="1"/>
</dbReference>
<evidence type="ECO:0000313" key="2">
    <source>
        <dbReference type="Proteomes" id="UP000445000"/>
    </source>
</evidence>
<protein>
    <recommendedName>
        <fullName evidence="3">AB hydrolase-1 domain-containing protein</fullName>
    </recommendedName>
</protein>
<dbReference type="Proteomes" id="UP000445000">
    <property type="component" value="Unassembled WGS sequence"/>
</dbReference>
<evidence type="ECO:0008006" key="3">
    <source>
        <dbReference type="Google" id="ProtNLM"/>
    </source>
</evidence>
<dbReference type="AlphaFoldDB" id="A0A829Y6T7"/>
<dbReference type="Pfam" id="PF02450">
    <property type="entry name" value="LCAT"/>
    <property type="match status" value="1"/>
</dbReference>